<keyword evidence="2" id="KW-1185">Reference proteome</keyword>
<dbReference type="PANTHER" id="PTHR46586">
    <property type="entry name" value="ANKYRIN REPEAT-CONTAINING PROTEIN"/>
    <property type="match status" value="1"/>
</dbReference>
<organism evidence="1 2">
    <name type="scientific">Dictyostelium firmibasis</name>
    <dbReference type="NCBI Taxonomy" id="79012"/>
    <lineage>
        <taxon>Eukaryota</taxon>
        <taxon>Amoebozoa</taxon>
        <taxon>Evosea</taxon>
        <taxon>Eumycetozoa</taxon>
        <taxon>Dictyostelia</taxon>
        <taxon>Dictyosteliales</taxon>
        <taxon>Dictyosteliaceae</taxon>
        <taxon>Dictyostelium</taxon>
    </lineage>
</organism>
<dbReference type="SUPFAM" id="SSF48403">
    <property type="entry name" value="Ankyrin repeat"/>
    <property type="match status" value="1"/>
</dbReference>
<protein>
    <recommendedName>
        <fullName evidence="3">Ankyrin repeat protein</fullName>
    </recommendedName>
</protein>
<reference evidence="1 2" key="1">
    <citation type="submission" date="2023-11" db="EMBL/GenBank/DDBJ databases">
        <title>Dfirmibasis_genome.</title>
        <authorList>
            <person name="Edelbroek B."/>
            <person name="Kjellin J."/>
            <person name="Jerlstrom-Hultqvist J."/>
            <person name="Soderbom F."/>
        </authorList>
    </citation>
    <scope>NUCLEOTIDE SEQUENCE [LARGE SCALE GENOMIC DNA]</scope>
    <source>
        <strain evidence="1 2">TNS-C-14</strain>
    </source>
</reference>
<evidence type="ECO:0000313" key="1">
    <source>
        <dbReference type="EMBL" id="KAK5574732.1"/>
    </source>
</evidence>
<proteinExistence type="predicted"/>
<sequence length="457" mass="53755">MDNLFRLVFNNKFIRNNIFKYITIINKDFIVKKYNRCNIKWIIKNHHYNLLLYKFQKEIKKRKEFTDDLFCKFLESNDNLEILKEILKLFPQFLPTTSWNSNQLIEHCSRLKKSTSTLGSLKIIKYLVNELGIKVTIRSINSACSANNCEIVRYYLGINENEEDRYRGGDEFNIKDHSDIGTLFCSIRGKDFELFQLIFDKKPSVIEQCQDINKFLHSIIKTDDVRFITHYCNEFYRFKQGNLHYPQLKYKIIEKSSIKIIKYLASFSGGGETLYYNMLFMSIPQRKNQLERMEILKFFIEDFKIYEKVGIHAKTNIINDFCQIGDLDCITYLHGILSSPGYTDEIGGIIITTSAMDLAISSRNFHVFYWLLENSYVGCSIRGLTYLCKNISTLKDILDKVLNKFSGVLSPDMILQSMYSTNRICHNKENFDYLASFLPDHLIPTFPIETSIENYDY</sequence>
<dbReference type="EMBL" id="JAVFKY010000006">
    <property type="protein sequence ID" value="KAK5574732.1"/>
    <property type="molecule type" value="Genomic_DNA"/>
</dbReference>
<dbReference type="InterPro" id="IPR036770">
    <property type="entry name" value="Ankyrin_rpt-contain_sf"/>
</dbReference>
<gene>
    <name evidence="1" type="ORF">RB653_009985</name>
</gene>
<evidence type="ECO:0008006" key="3">
    <source>
        <dbReference type="Google" id="ProtNLM"/>
    </source>
</evidence>
<dbReference type="Proteomes" id="UP001344447">
    <property type="component" value="Unassembled WGS sequence"/>
</dbReference>
<dbReference type="InterPro" id="IPR052050">
    <property type="entry name" value="SecEffector_AnkRepeat"/>
</dbReference>
<comment type="caution">
    <text evidence="1">The sequence shown here is derived from an EMBL/GenBank/DDBJ whole genome shotgun (WGS) entry which is preliminary data.</text>
</comment>
<evidence type="ECO:0000313" key="2">
    <source>
        <dbReference type="Proteomes" id="UP001344447"/>
    </source>
</evidence>
<name>A0AAN7YTD3_9MYCE</name>
<dbReference type="PANTHER" id="PTHR46586:SF3">
    <property type="entry name" value="ANKYRIN REPEAT-CONTAINING PROTEIN"/>
    <property type="match status" value="1"/>
</dbReference>
<accession>A0AAN7YTD3</accession>
<dbReference type="AlphaFoldDB" id="A0AAN7YTD3"/>